<keyword evidence="6" id="KW-0411">Iron-sulfur</keyword>
<proteinExistence type="predicted"/>
<sequence>MKKASEQIKITGLYIELTSQCNLRCLHCYNESGVSTHRIDVESFQNIIKDIENPAGVSVTLSGGEPLLHPDLWKFIEILYQKGFGQILIITNATLVTKEVAEKLKKYGVSVQVSLNGSCADIHDQLCGKGNFDKTLTGLKTLKAAGINRILVRYMLAKFNSEDLIEFLTLMKNIGITHIDIAILTVLGRSKDNLEKLYLPDIERDKIVQMYKKDSRVKSYIESGMEVKFPEGTTIGCPYLNSMADEIPITPRISADGLVHFCQLFSDEKYAVGSIKESNTVDIFKSNQCNELIDFFRLGVKYMNGCDKCVWKSSCGRGCIALCVSNGSIQETDGNCYLRKKQLLSDLK</sequence>
<evidence type="ECO:0000259" key="7">
    <source>
        <dbReference type="PROSITE" id="PS51918"/>
    </source>
</evidence>
<dbReference type="SFLD" id="SFLDS00029">
    <property type="entry name" value="Radical_SAM"/>
    <property type="match status" value="1"/>
</dbReference>
<dbReference type="PANTHER" id="PTHR11228:SF7">
    <property type="entry name" value="PQQA PEPTIDE CYCLASE"/>
    <property type="match status" value="1"/>
</dbReference>
<dbReference type="InterPro" id="IPR058240">
    <property type="entry name" value="rSAM_sf"/>
</dbReference>
<dbReference type="Proteomes" id="UP000283492">
    <property type="component" value="Unassembled WGS sequence"/>
</dbReference>
<dbReference type="GO" id="GO:0046872">
    <property type="term" value="F:metal ion binding"/>
    <property type="evidence" value="ECO:0007669"/>
    <property type="project" value="UniProtKB-KW"/>
</dbReference>
<reference evidence="8 9" key="1">
    <citation type="submission" date="2018-08" db="EMBL/GenBank/DDBJ databases">
        <title>A genome reference for cultivated species of the human gut microbiota.</title>
        <authorList>
            <person name="Zou Y."/>
            <person name="Xue W."/>
            <person name="Luo G."/>
        </authorList>
    </citation>
    <scope>NUCLEOTIDE SEQUENCE [LARGE SCALE GENOMIC DNA]</scope>
    <source>
        <strain evidence="8 9">AM42-1AC</strain>
    </source>
</reference>
<evidence type="ECO:0000256" key="5">
    <source>
        <dbReference type="ARBA" id="ARBA00023004"/>
    </source>
</evidence>
<evidence type="ECO:0000313" key="8">
    <source>
        <dbReference type="EMBL" id="RHA82278.1"/>
    </source>
</evidence>
<gene>
    <name evidence="8" type="ORF">DW914_18525</name>
</gene>
<dbReference type="GO" id="GO:0051539">
    <property type="term" value="F:4 iron, 4 sulfur cluster binding"/>
    <property type="evidence" value="ECO:0007669"/>
    <property type="project" value="UniProtKB-KW"/>
</dbReference>
<dbReference type="InterPro" id="IPR050377">
    <property type="entry name" value="Radical_SAM_PqqE_MftC-like"/>
</dbReference>
<feature type="domain" description="Radical SAM core" evidence="7">
    <location>
        <begin position="7"/>
        <end position="226"/>
    </location>
</feature>
<dbReference type="PIRSF" id="PIRSF037420">
    <property type="entry name" value="PQQ_syn_pqqE"/>
    <property type="match status" value="1"/>
</dbReference>
<dbReference type="AlphaFoldDB" id="A0A413TB85"/>
<dbReference type="SFLD" id="SFLDG01067">
    <property type="entry name" value="SPASM/twitch_domain_containing"/>
    <property type="match status" value="1"/>
</dbReference>
<dbReference type="InterPro" id="IPR007197">
    <property type="entry name" value="rSAM"/>
</dbReference>
<dbReference type="SUPFAM" id="SSF102114">
    <property type="entry name" value="Radical SAM enzymes"/>
    <property type="match status" value="1"/>
</dbReference>
<dbReference type="SMART" id="SM00729">
    <property type="entry name" value="Elp3"/>
    <property type="match status" value="1"/>
</dbReference>
<dbReference type="EMBL" id="QSFX01000060">
    <property type="protein sequence ID" value="RHA82278.1"/>
    <property type="molecule type" value="Genomic_DNA"/>
</dbReference>
<comment type="caution">
    <text evidence="8">The sequence shown here is derived from an EMBL/GenBank/DDBJ whole genome shotgun (WGS) entry which is preliminary data.</text>
</comment>
<evidence type="ECO:0000256" key="3">
    <source>
        <dbReference type="ARBA" id="ARBA00022691"/>
    </source>
</evidence>
<dbReference type="PANTHER" id="PTHR11228">
    <property type="entry name" value="RADICAL SAM DOMAIN PROTEIN"/>
    <property type="match status" value="1"/>
</dbReference>
<dbReference type="InterPro" id="IPR013785">
    <property type="entry name" value="Aldolase_TIM"/>
</dbReference>
<organism evidence="8 9">
    <name type="scientific">Roseburia inulinivorans</name>
    <dbReference type="NCBI Taxonomy" id="360807"/>
    <lineage>
        <taxon>Bacteria</taxon>
        <taxon>Bacillati</taxon>
        <taxon>Bacillota</taxon>
        <taxon>Clostridia</taxon>
        <taxon>Lachnospirales</taxon>
        <taxon>Lachnospiraceae</taxon>
        <taxon>Roseburia</taxon>
    </lineage>
</organism>
<accession>A0A413TB85</accession>
<dbReference type="InterPro" id="IPR006638">
    <property type="entry name" value="Elp3/MiaA/NifB-like_rSAM"/>
</dbReference>
<dbReference type="Gene3D" id="3.20.20.70">
    <property type="entry name" value="Aldolase class I"/>
    <property type="match status" value="1"/>
</dbReference>
<dbReference type="InterPro" id="IPR017200">
    <property type="entry name" value="PqqE-like"/>
</dbReference>
<dbReference type="Pfam" id="PF04055">
    <property type="entry name" value="Radical_SAM"/>
    <property type="match status" value="1"/>
</dbReference>
<evidence type="ECO:0000256" key="2">
    <source>
        <dbReference type="ARBA" id="ARBA00022485"/>
    </source>
</evidence>
<evidence type="ECO:0000313" key="9">
    <source>
        <dbReference type="Proteomes" id="UP000283492"/>
    </source>
</evidence>
<evidence type="ECO:0000256" key="1">
    <source>
        <dbReference type="ARBA" id="ARBA00001966"/>
    </source>
</evidence>
<keyword evidence="5" id="KW-0408">Iron</keyword>
<keyword evidence="2" id="KW-0004">4Fe-4S</keyword>
<name>A0A413TB85_9FIRM</name>
<keyword evidence="3" id="KW-0949">S-adenosyl-L-methionine</keyword>
<dbReference type="SFLD" id="SFLDG01386">
    <property type="entry name" value="main_SPASM_domain-containing"/>
    <property type="match status" value="1"/>
</dbReference>
<dbReference type="GO" id="GO:0003824">
    <property type="term" value="F:catalytic activity"/>
    <property type="evidence" value="ECO:0007669"/>
    <property type="project" value="InterPro"/>
</dbReference>
<dbReference type="RefSeq" id="WP_118173720.1">
    <property type="nucleotide sequence ID" value="NZ_CABJFX010000060.1"/>
</dbReference>
<evidence type="ECO:0000256" key="6">
    <source>
        <dbReference type="ARBA" id="ARBA00023014"/>
    </source>
</evidence>
<comment type="cofactor">
    <cofactor evidence="1">
        <name>[4Fe-4S] cluster</name>
        <dbReference type="ChEBI" id="CHEBI:49883"/>
    </cofactor>
</comment>
<dbReference type="PROSITE" id="PS51918">
    <property type="entry name" value="RADICAL_SAM"/>
    <property type="match status" value="1"/>
</dbReference>
<evidence type="ECO:0000256" key="4">
    <source>
        <dbReference type="ARBA" id="ARBA00022723"/>
    </source>
</evidence>
<keyword evidence="4" id="KW-0479">Metal-binding</keyword>
<dbReference type="CDD" id="cd01335">
    <property type="entry name" value="Radical_SAM"/>
    <property type="match status" value="1"/>
</dbReference>
<protein>
    <submittedName>
        <fullName evidence="8">Radical SAM protein</fullName>
    </submittedName>
</protein>